<feature type="region of interest" description="Disordered" evidence="2">
    <location>
        <begin position="1"/>
        <end position="34"/>
    </location>
</feature>
<dbReference type="AlphaFoldDB" id="A0A0G4HVP7"/>
<keyword evidence="1" id="KW-0862">Zinc</keyword>
<protein>
    <recommendedName>
        <fullName evidence="3">C3H1-type domain-containing protein</fullName>
    </recommendedName>
</protein>
<dbReference type="InterPro" id="IPR000571">
    <property type="entry name" value="Znf_CCCH"/>
</dbReference>
<feature type="region of interest" description="Disordered" evidence="2">
    <location>
        <begin position="443"/>
        <end position="609"/>
    </location>
</feature>
<evidence type="ECO:0000256" key="1">
    <source>
        <dbReference type="PROSITE-ProRule" id="PRU00723"/>
    </source>
</evidence>
<dbReference type="EMBL" id="CDMZ01004068">
    <property type="protein sequence ID" value="CEM48550.1"/>
    <property type="molecule type" value="Genomic_DNA"/>
</dbReference>
<feature type="compositionally biased region" description="Pro residues" evidence="2">
    <location>
        <begin position="687"/>
        <end position="698"/>
    </location>
</feature>
<dbReference type="GO" id="GO:0030041">
    <property type="term" value="P:actin filament polymerization"/>
    <property type="evidence" value="ECO:0007669"/>
    <property type="project" value="TreeGrafter"/>
</dbReference>
<keyword evidence="1" id="KW-0863">Zinc-finger</keyword>
<dbReference type="SMART" id="SM00356">
    <property type="entry name" value="ZnF_C3H1"/>
    <property type="match status" value="3"/>
</dbReference>
<dbReference type="PANTHER" id="PTHR45691">
    <property type="entry name" value="PROTEIN DIAPHANOUS"/>
    <property type="match status" value="1"/>
</dbReference>
<dbReference type="GO" id="GO:0008270">
    <property type="term" value="F:zinc ion binding"/>
    <property type="evidence" value="ECO:0007669"/>
    <property type="project" value="UniProtKB-KW"/>
</dbReference>
<dbReference type="PANTHER" id="PTHR45691:SF6">
    <property type="entry name" value="PROTEIN DIAPHANOUS"/>
    <property type="match status" value="1"/>
</dbReference>
<dbReference type="Gene3D" id="4.10.1000.10">
    <property type="entry name" value="Zinc finger, CCCH-type"/>
    <property type="match status" value="1"/>
</dbReference>
<feature type="domain" description="C3H1-type" evidence="3">
    <location>
        <begin position="746"/>
        <end position="773"/>
    </location>
</feature>
<feature type="compositionally biased region" description="Basic and acidic residues" evidence="2">
    <location>
        <begin position="879"/>
        <end position="902"/>
    </location>
</feature>
<feature type="region of interest" description="Disordered" evidence="2">
    <location>
        <begin position="246"/>
        <end position="276"/>
    </location>
</feature>
<dbReference type="InterPro" id="IPR051412">
    <property type="entry name" value="Formin_Homology_Diaphanous_sf"/>
</dbReference>
<feature type="zinc finger region" description="C3H1-type" evidence="1">
    <location>
        <begin position="837"/>
        <end position="867"/>
    </location>
</feature>
<feature type="compositionally biased region" description="Pro residues" evidence="2">
    <location>
        <begin position="467"/>
        <end position="511"/>
    </location>
</feature>
<dbReference type="VEuPathDB" id="CryptoDB:Cvel_8892"/>
<feature type="region of interest" description="Disordered" evidence="2">
    <location>
        <begin position="661"/>
        <end position="728"/>
    </location>
</feature>
<feature type="compositionally biased region" description="Low complexity" evidence="2">
    <location>
        <begin position="253"/>
        <end position="262"/>
    </location>
</feature>
<organism evidence="4">
    <name type="scientific">Chromera velia CCMP2878</name>
    <dbReference type="NCBI Taxonomy" id="1169474"/>
    <lineage>
        <taxon>Eukaryota</taxon>
        <taxon>Sar</taxon>
        <taxon>Alveolata</taxon>
        <taxon>Colpodellida</taxon>
        <taxon>Chromeraceae</taxon>
        <taxon>Chromera</taxon>
    </lineage>
</organism>
<feature type="compositionally biased region" description="Basic and acidic residues" evidence="2">
    <location>
        <begin position="560"/>
        <end position="575"/>
    </location>
</feature>
<feature type="region of interest" description="Disordered" evidence="2">
    <location>
        <begin position="322"/>
        <end position="353"/>
    </location>
</feature>
<keyword evidence="1" id="KW-0479">Metal-binding</keyword>
<accession>A0A0G4HVP7</accession>
<evidence type="ECO:0000259" key="3">
    <source>
        <dbReference type="PROSITE" id="PS50103"/>
    </source>
</evidence>
<dbReference type="GO" id="GO:0005884">
    <property type="term" value="C:actin filament"/>
    <property type="evidence" value="ECO:0007669"/>
    <property type="project" value="TreeGrafter"/>
</dbReference>
<evidence type="ECO:0000313" key="4">
    <source>
        <dbReference type="EMBL" id="CEM48550.1"/>
    </source>
</evidence>
<sequence>MSGSTEMEEEGKEGLLNAGQTERERAISEQQQRIKRQQDEYYRQLYHAQQLMRQAQETSKRAYFCQMQASALAFHAARLRFSQEQQFLKQQQLYLMEQQQAEARLTLSNPHSHLAIPETTVPPVPPTENNLDKIWIRGFFDALSQGGPMMCGPSNAVIGPPHVPFPTIQGTHPLAMHAQQQQQERLQVSQSGTDGEMNLFSSVVADRCRDEQSVLYCEESGTGLSSLSSASPPFVLQEEHARCLTEPLSEQGRSTPTRTPSVTSPPPPPNAHQTLSASSLSDLMQQPEAEPLSESGSLSLSLSQSGSFTVVAEDFRFSFLDGAGEEKEEDEGAKKEGRRPYGFSLSDSNDGPAARLARLSRRCRLSTADPWDICSEGEGETLTEEGDKSIFFSFPPPGPTDGPLLPTPSPLPWPPLPPNPFAAPPLANMIEDTHTDLQTHQVLPSNPFTASRPSTLWLQSGGIQPPTGLPPDPPQAIPCGQPIPPPPPPPPPPPGTPPGKPTGLPPPPPGTLPAKLIGLPPPPPGTHPKQLIAPSPPPEPTIPSGQNSEEICAQSGGTGKGREEAEGTDASDSRLVHGGVEGQSDVAGKKKERQSRKQSQAPADDGGILVPFFSSSASFFKRTDWGGREASAMMPAAQPAGIAEEVAAALTRRIFCASSSSDLQGKKKKKKGKGGAVSHTDTSGHPHVPPLSDAPPPCNEASGGGAASGTHTAETAADPKRAGDPTAHGGAFVYRPTMMNDHELNIFRTKICDRYLTAKCEFGERCQFSHNPKWVRRAPMGDRNGTGTKGLMYRPELCPFVFSLGEEGEANPMRHCPNQAGCTMAHSREEQVFHPLMYKQIICHLPRIESTSRCIRGDFCPLAHGYLEVSGRNVSTTLKPKDGVEEEKGGGEKGKPRGEKRGSLPSRLGDQPLHLGLPLGCSLNRMKTGHCFGTDVGCPCDLLLSSVPASHHQPVEGVSERDGEQIMTEAQRLTLPRLYEVEESADDEARRKWEEKRRIGREASERNRLNMATRPQGEKFLLCTAARIPVQRKKKDT</sequence>
<feature type="region of interest" description="Disordered" evidence="2">
    <location>
        <begin position="876"/>
        <end position="911"/>
    </location>
</feature>
<feature type="zinc finger region" description="C3H1-type" evidence="1">
    <location>
        <begin position="746"/>
        <end position="773"/>
    </location>
</feature>
<dbReference type="PROSITE" id="PS50103">
    <property type="entry name" value="ZF_C3H1"/>
    <property type="match status" value="2"/>
</dbReference>
<reference evidence="4" key="1">
    <citation type="submission" date="2014-11" db="EMBL/GenBank/DDBJ databases">
        <authorList>
            <person name="Otto D Thomas"/>
            <person name="Naeem Raeece"/>
        </authorList>
    </citation>
    <scope>NUCLEOTIDE SEQUENCE</scope>
</reference>
<gene>
    <name evidence="4" type="ORF">Cvel_8892</name>
</gene>
<evidence type="ECO:0000256" key="2">
    <source>
        <dbReference type="SAM" id="MobiDB-lite"/>
    </source>
</evidence>
<feature type="compositionally biased region" description="Acidic residues" evidence="2">
    <location>
        <begin position="1"/>
        <end position="11"/>
    </location>
</feature>
<feature type="compositionally biased region" description="Polar residues" evidence="2">
    <location>
        <begin position="443"/>
        <end position="462"/>
    </location>
</feature>
<name>A0A0G4HVP7_9ALVE</name>
<feature type="domain" description="C3H1-type" evidence="3">
    <location>
        <begin position="837"/>
        <end position="867"/>
    </location>
</feature>
<proteinExistence type="predicted"/>